<accession>A0ABW5YZT2</accession>
<dbReference type="SUPFAM" id="SSF48295">
    <property type="entry name" value="TrpR-like"/>
    <property type="match status" value="1"/>
</dbReference>
<gene>
    <name evidence="1" type="ORF">ACFS6I_17490</name>
</gene>
<evidence type="ECO:0008006" key="3">
    <source>
        <dbReference type="Google" id="ProtNLM"/>
    </source>
</evidence>
<comment type="caution">
    <text evidence="1">The sequence shown here is derived from an EMBL/GenBank/DDBJ whole genome shotgun (WGS) entry which is preliminary data.</text>
</comment>
<sequence length="77" mass="8853">MRKIPKETKLEAVRAIVRGELLVKEAMHLYHIKHEKTIIGWIKLLLPEVKENCKRVLLAKAVESAPTLIKKDNSVNK</sequence>
<proteinExistence type="predicted"/>
<organism evidence="1 2">
    <name type="scientific">Sphingobacterium anhuiense</name>
    <dbReference type="NCBI Taxonomy" id="493780"/>
    <lineage>
        <taxon>Bacteria</taxon>
        <taxon>Pseudomonadati</taxon>
        <taxon>Bacteroidota</taxon>
        <taxon>Sphingobacteriia</taxon>
        <taxon>Sphingobacteriales</taxon>
        <taxon>Sphingobacteriaceae</taxon>
        <taxon>Sphingobacterium</taxon>
    </lineage>
</organism>
<reference evidence="2" key="1">
    <citation type="journal article" date="2019" name="Int. J. Syst. Evol. Microbiol.">
        <title>The Global Catalogue of Microorganisms (GCM) 10K type strain sequencing project: providing services to taxonomists for standard genome sequencing and annotation.</title>
        <authorList>
            <consortium name="The Broad Institute Genomics Platform"/>
            <consortium name="The Broad Institute Genome Sequencing Center for Infectious Disease"/>
            <person name="Wu L."/>
            <person name="Ma J."/>
        </authorList>
    </citation>
    <scope>NUCLEOTIDE SEQUENCE [LARGE SCALE GENOMIC DNA]</scope>
    <source>
        <strain evidence="2">KCTC 22209</strain>
    </source>
</reference>
<dbReference type="InterPro" id="IPR010921">
    <property type="entry name" value="Trp_repressor/repl_initiator"/>
</dbReference>
<keyword evidence="2" id="KW-1185">Reference proteome</keyword>
<dbReference type="EMBL" id="JBHUPE010000007">
    <property type="protein sequence ID" value="MFD2905726.1"/>
    <property type="molecule type" value="Genomic_DNA"/>
</dbReference>
<evidence type="ECO:0000313" key="1">
    <source>
        <dbReference type="EMBL" id="MFD2905726.1"/>
    </source>
</evidence>
<name>A0ABW5YZT2_9SPHI</name>
<evidence type="ECO:0000313" key="2">
    <source>
        <dbReference type="Proteomes" id="UP001597509"/>
    </source>
</evidence>
<protein>
    <recommendedName>
        <fullName evidence="3">Transposase</fullName>
    </recommendedName>
</protein>
<dbReference type="RefSeq" id="WP_380922504.1">
    <property type="nucleotide sequence ID" value="NZ_JBHUPE010000007.1"/>
</dbReference>
<dbReference type="Proteomes" id="UP001597509">
    <property type="component" value="Unassembled WGS sequence"/>
</dbReference>